<reference evidence="2 3" key="1">
    <citation type="submission" date="2024-04" db="EMBL/GenBank/DDBJ databases">
        <authorList>
            <person name="Fracassetti M."/>
        </authorList>
    </citation>
    <scope>NUCLEOTIDE SEQUENCE [LARGE SCALE GENOMIC DNA]</scope>
</reference>
<organism evidence="2 3">
    <name type="scientific">Linum trigynum</name>
    <dbReference type="NCBI Taxonomy" id="586398"/>
    <lineage>
        <taxon>Eukaryota</taxon>
        <taxon>Viridiplantae</taxon>
        <taxon>Streptophyta</taxon>
        <taxon>Embryophyta</taxon>
        <taxon>Tracheophyta</taxon>
        <taxon>Spermatophyta</taxon>
        <taxon>Magnoliopsida</taxon>
        <taxon>eudicotyledons</taxon>
        <taxon>Gunneridae</taxon>
        <taxon>Pentapetalae</taxon>
        <taxon>rosids</taxon>
        <taxon>fabids</taxon>
        <taxon>Malpighiales</taxon>
        <taxon>Linaceae</taxon>
        <taxon>Linum</taxon>
    </lineage>
</organism>
<dbReference type="PANTHER" id="PTHR31286:SF165">
    <property type="entry name" value="DUF4283 DOMAIN-CONTAINING PROTEIN"/>
    <property type="match status" value="1"/>
</dbReference>
<dbReference type="InterPro" id="IPR025558">
    <property type="entry name" value="DUF4283"/>
</dbReference>
<feature type="domain" description="DUF4283" evidence="1">
    <location>
        <begin position="3"/>
        <end position="65"/>
    </location>
</feature>
<evidence type="ECO:0000313" key="2">
    <source>
        <dbReference type="EMBL" id="CAL1377704.1"/>
    </source>
</evidence>
<keyword evidence="3" id="KW-1185">Reference proteome</keyword>
<protein>
    <recommendedName>
        <fullName evidence="1">DUF4283 domain-containing protein</fullName>
    </recommendedName>
</protein>
<dbReference type="InterPro" id="IPR040256">
    <property type="entry name" value="At4g02000-like"/>
</dbReference>
<dbReference type="Pfam" id="PF14111">
    <property type="entry name" value="DUF4283"/>
    <property type="match status" value="1"/>
</dbReference>
<name>A0AAV2DVT1_9ROSI</name>
<dbReference type="PANTHER" id="PTHR31286">
    <property type="entry name" value="GLYCINE-RICH CELL WALL STRUCTURAL PROTEIN 1.8-LIKE"/>
    <property type="match status" value="1"/>
</dbReference>
<gene>
    <name evidence="2" type="ORF">LTRI10_LOCUS19335</name>
</gene>
<evidence type="ECO:0000313" key="3">
    <source>
        <dbReference type="Proteomes" id="UP001497516"/>
    </source>
</evidence>
<dbReference type="Proteomes" id="UP001497516">
    <property type="component" value="Chromosome 3"/>
</dbReference>
<proteinExistence type="predicted"/>
<evidence type="ECO:0000259" key="1">
    <source>
        <dbReference type="Pfam" id="PF14111"/>
    </source>
</evidence>
<sequence>MFVLRRWTNKLWGRDGQVRVSYMCDQLLLIQLPSQSTYEWILENGPWFYFENLLYLRPWTPGISVEDLGRKALPIWFKMTNVPLEYVDYEGLGRIASWIGIPLGVDQTTKLGGRLGLAKVLVELIAGDAFPDHITLWPVEDRSIKVGLEYCFLPPVCRKCKLFGKSCGCEMVVGKQVWVKKVQSVEDRVQANNKGKEVISDMIVDPQLAAICDTPIQEASSSGTVARGVQGFNLDRSFLVVANASAHLQAADEFQRVVHGARPRVWSPRASPTSVLHVSPSSFSVLSDIDESEVVKLQVAPRKDSKKLGAKPPSFI</sequence>
<dbReference type="EMBL" id="OZ034816">
    <property type="protein sequence ID" value="CAL1377704.1"/>
    <property type="molecule type" value="Genomic_DNA"/>
</dbReference>
<accession>A0AAV2DVT1</accession>
<dbReference type="AlphaFoldDB" id="A0AAV2DVT1"/>